<proteinExistence type="predicted"/>
<dbReference type="InterPro" id="IPR051368">
    <property type="entry name" value="SerProtInhib-TIL_Domain"/>
</dbReference>
<dbReference type="InterPro" id="IPR002919">
    <property type="entry name" value="TIL_dom"/>
</dbReference>
<sequence>MKLHVLATFAALLALAIAARAEGPGSCGTNEVWKECVSSSCAEKTCTRRVIPYVCTADCVFRCYCDDDHYRNAEGRCVTEEECPPQ</sequence>
<evidence type="ECO:0000256" key="2">
    <source>
        <dbReference type="ARBA" id="ARBA00023157"/>
    </source>
</evidence>
<dbReference type="PANTHER" id="PTHR23259:SF69">
    <property type="entry name" value="GEO11767P1-RELATED"/>
    <property type="match status" value="1"/>
</dbReference>
<keyword evidence="2" id="KW-1015">Disulfide bond</keyword>
<evidence type="ECO:0000259" key="4">
    <source>
        <dbReference type="Pfam" id="PF01826"/>
    </source>
</evidence>
<feature type="domain" description="TIL" evidence="4">
    <location>
        <begin position="27"/>
        <end position="83"/>
    </location>
</feature>
<feature type="signal peptide" evidence="3">
    <location>
        <begin position="1"/>
        <end position="21"/>
    </location>
</feature>
<protein>
    <submittedName>
        <fullName evidence="5">Putative trypsin inhibitor like cysteine rich domain protein</fullName>
    </submittedName>
</protein>
<name>A0A6M2E2C0_9ACAR</name>
<dbReference type="InterPro" id="IPR036084">
    <property type="entry name" value="Ser_inhib-like_sf"/>
</dbReference>
<evidence type="ECO:0000313" key="5">
    <source>
        <dbReference type="EMBL" id="NOV52080.1"/>
    </source>
</evidence>
<dbReference type="PANTHER" id="PTHR23259">
    <property type="entry name" value="RIDDLE"/>
    <property type="match status" value="1"/>
</dbReference>
<organism evidence="5">
    <name type="scientific">Amblyomma tuberculatum</name>
    <dbReference type="NCBI Taxonomy" id="48802"/>
    <lineage>
        <taxon>Eukaryota</taxon>
        <taxon>Metazoa</taxon>
        <taxon>Ecdysozoa</taxon>
        <taxon>Arthropoda</taxon>
        <taxon>Chelicerata</taxon>
        <taxon>Arachnida</taxon>
        <taxon>Acari</taxon>
        <taxon>Parasitiformes</taxon>
        <taxon>Ixodida</taxon>
        <taxon>Ixodoidea</taxon>
        <taxon>Ixodidae</taxon>
        <taxon>Amblyomminae</taxon>
        <taxon>Amblyomma</taxon>
    </lineage>
</organism>
<dbReference type="Pfam" id="PF01826">
    <property type="entry name" value="TIL"/>
    <property type="match status" value="1"/>
</dbReference>
<dbReference type="GO" id="GO:0030414">
    <property type="term" value="F:peptidase inhibitor activity"/>
    <property type="evidence" value="ECO:0007669"/>
    <property type="project" value="UniProtKB-KW"/>
</dbReference>
<keyword evidence="3" id="KW-0732">Signal</keyword>
<dbReference type="AlphaFoldDB" id="A0A6M2E2C0"/>
<feature type="chain" id="PRO_5027019646" evidence="3">
    <location>
        <begin position="22"/>
        <end position="86"/>
    </location>
</feature>
<dbReference type="EMBL" id="GIDH01000137">
    <property type="protein sequence ID" value="NOV52080.1"/>
    <property type="molecule type" value="Transcribed_RNA"/>
</dbReference>
<evidence type="ECO:0000256" key="3">
    <source>
        <dbReference type="SAM" id="SignalP"/>
    </source>
</evidence>
<dbReference type="Gene3D" id="2.10.25.10">
    <property type="entry name" value="Laminin"/>
    <property type="match status" value="1"/>
</dbReference>
<keyword evidence="1" id="KW-0646">Protease inhibitor</keyword>
<dbReference type="SUPFAM" id="SSF57567">
    <property type="entry name" value="Serine protease inhibitors"/>
    <property type="match status" value="1"/>
</dbReference>
<evidence type="ECO:0000256" key="1">
    <source>
        <dbReference type="ARBA" id="ARBA00022690"/>
    </source>
</evidence>
<dbReference type="CDD" id="cd19941">
    <property type="entry name" value="TIL"/>
    <property type="match status" value="1"/>
</dbReference>
<accession>A0A6M2E2C0</accession>
<reference evidence="5" key="1">
    <citation type="submission" date="2019-12" db="EMBL/GenBank/DDBJ databases">
        <title>The sialotranscriptome of the gopher-tortoise tick, Amblyomma tuberculatum.</title>
        <authorList>
            <person name="Karim S."/>
            <person name="Andersen J."/>
            <person name="Kumar D."/>
            <person name="Adamson S."/>
            <person name="Ennen J."/>
            <person name="Qualis C.P."/>
            <person name="Ribeiro J.M.C."/>
        </authorList>
    </citation>
    <scope>NUCLEOTIDE SEQUENCE</scope>
    <source>
        <strain evidence="5">Removed</strain>
        <tissue evidence="5">Salivary glands</tissue>
    </source>
</reference>